<feature type="region of interest" description="Disordered" evidence="2">
    <location>
        <begin position="389"/>
        <end position="424"/>
    </location>
</feature>
<feature type="compositionally biased region" description="Acidic residues" evidence="2">
    <location>
        <begin position="395"/>
        <end position="404"/>
    </location>
</feature>
<protein>
    <submittedName>
        <fullName evidence="3">Uncharacterized protein</fullName>
    </submittedName>
</protein>
<evidence type="ECO:0000256" key="2">
    <source>
        <dbReference type="SAM" id="MobiDB-lite"/>
    </source>
</evidence>
<sequence length="424" mass="48269">MSTTTRKRSLSDTASIRDQEPPQKMRKTTDGDDGDETVTTILINSYRLEIKRKEEDITALEEANWKYVNDEADLLRQLLELKREREQARIDNQALTEEVADMKVRLPENQSTIPAYHIRNMHRSLELRIAGFIDTYIVDNVQAPPSSHHLFAPLTRITGPMMADRKTRSLLFQAWIWKFIHQSILTRYSTFWAGDWGKDTMTSFDEERAAMTDIAELDELNRFRSEDVNHLLSLVPANKAEKIHALALEMFDFFFNRLQADHDDIYLGHVMTGLKHILGAAAEFDVVLRRSKGDHTVDLPSAGFFSCNDGFDGDMLKVCHYRDGGEEVVLVVSPIVYRRGTTEGEGIGEEWVAIKARVVVGLGEEEGEVGVQVEVGEEEWKEGVVGWVMGKEEKEEKEEEEEDGEKLPGEESTCVDSEWDGAQD</sequence>
<evidence type="ECO:0000313" key="4">
    <source>
        <dbReference type="Proteomes" id="UP000182658"/>
    </source>
</evidence>
<proteinExistence type="predicted"/>
<dbReference type="InParanoid" id="A0A1J7IDY3"/>
<dbReference type="Proteomes" id="UP000182658">
    <property type="component" value="Unassembled WGS sequence"/>
</dbReference>
<feature type="coiled-coil region" evidence="1">
    <location>
        <begin position="43"/>
        <end position="105"/>
    </location>
</feature>
<evidence type="ECO:0000313" key="3">
    <source>
        <dbReference type="EMBL" id="OIW25678.1"/>
    </source>
</evidence>
<evidence type="ECO:0000256" key="1">
    <source>
        <dbReference type="SAM" id="Coils"/>
    </source>
</evidence>
<name>A0A1J7IDY3_9PEZI</name>
<feature type="compositionally biased region" description="Basic and acidic residues" evidence="2">
    <location>
        <begin position="15"/>
        <end position="30"/>
    </location>
</feature>
<organism evidence="3 4">
    <name type="scientific">Coniochaeta ligniaria NRRL 30616</name>
    <dbReference type="NCBI Taxonomy" id="1408157"/>
    <lineage>
        <taxon>Eukaryota</taxon>
        <taxon>Fungi</taxon>
        <taxon>Dikarya</taxon>
        <taxon>Ascomycota</taxon>
        <taxon>Pezizomycotina</taxon>
        <taxon>Sordariomycetes</taxon>
        <taxon>Sordariomycetidae</taxon>
        <taxon>Coniochaetales</taxon>
        <taxon>Coniochaetaceae</taxon>
        <taxon>Coniochaeta</taxon>
    </lineage>
</organism>
<keyword evidence="4" id="KW-1185">Reference proteome</keyword>
<gene>
    <name evidence="3" type="ORF">CONLIGDRAFT_635492</name>
</gene>
<feature type="region of interest" description="Disordered" evidence="2">
    <location>
        <begin position="1"/>
        <end position="36"/>
    </location>
</feature>
<keyword evidence="1" id="KW-0175">Coiled coil</keyword>
<accession>A0A1J7IDY3</accession>
<dbReference type="AlphaFoldDB" id="A0A1J7IDY3"/>
<dbReference type="EMBL" id="KV875101">
    <property type="protein sequence ID" value="OIW25678.1"/>
    <property type="molecule type" value="Genomic_DNA"/>
</dbReference>
<reference evidence="3 4" key="1">
    <citation type="submission" date="2016-10" db="EMBL/GenBank/DDBJ databases">
        <title>Draft genome sequence of Coniochaeta ligniaria NRRL30616, a lignocellulolytic fungus for bioabatement of inhibitors in plant biomass hydrolysates.</title>
        <authorList>
            <consortium name="DOE Joint Genome Institute"/>
            <person name="Jimenez D.J."/>
            <person name="Hector R.E."/>
            <person name="Riley R."/>
            <person name="Sun H."/>
            <person name="Grigoriev I.V."/>
            <person name="Van Elsas J.D."/>
            <person name="Nichols N.N."/>
        </authorList>
    </citation>
    <scope>NUCLEOTIDE SEQUENCE [LARGE SCALE GENOMIC DNA]</scope>
    <source>
        <strain evidence="3 4">NRRL 30616</strain>
    </source>
</reference>